<keyword evidence="13" id="KW-0843">Virulence</keyword>
<evidence type="ECO:0000256" key="17">
    <source>
        <dbReference type="SAM" id="MobiDB-lite"/>
    </source>
</evidence>
<dbReference type="Pfam" id="PF24078">
    <property type="entry name" value="Beta-sol_PIC_HAP1_IgA0_2nd"/>
    <property type="match status" value="1"/>
</dbReference>
<dbReference type="InterPro" id="IPR012332">
    <property type="entry name" value="Autotransporter_pectin_lyase_C"/>
</dbReference>
<name>A0A3N6RWH8_9GAMM</name>
<keyword evidence="15" id="KW-0865">Zymogen</keyword>
<keyword evidence="8" id="KW-0812">Transmembrane</keyword>
<accession>A0A3N6RWH8</accession>
<dbReference type="Gene3D" id="2.160.20.20">
    <property type="match status" value="2"/>
</dbReference>
<keyword evidence="12" id="KW-0720">Serine protease</keyword>
<sequence>MRQDINLQDYRDFGENLGKYAVGNTDVDVYTTDGALAGTLNFPIPDFGVVVSLGYATLISPSYVAGVTHNGGYKTVTFGNNAKYSTSYTLINRNEEGSLDFHTPRLNKVVTETAAISYVTGEELRDTSRYIYYARVGTGTQKQVDAETQTVIQLSGAYNYRTGGTILSPDFSTNRLTWTTLSPDDPNVTALDIGAQGGDSGSPVLVYDNIDKIWKLAGVTATISGTYPYGLDTHSIYIQDAFIQQLIAANTDPDVTDSSNDGTIYWGASDITQGTNSWEWHGVDTLLPSEATNEALDASKDLRFNGDGGTLLLAQSVNMGAGKLQFSNNYQVISADGANSSWTGGGIDVDADKTVQWQVNGLAGDDLHKIGAGTLYVNATGINGGGLNTGDGTVVLDQQADADGNKQAFSSVTLVSGRPTVVLNDAEQVATEHIFFGYRGGKLDLNGNSLSFKQINHTDSGATLVNHNTTQAAILNLTGYSSADVSFQTFSESNPRGTVGSIYIYPNPYTKETEYFQLNESSYWYFPTDKSSTAIWTYLGTDASAAIDYRLAQLNQTVFRGFLGDSDSSGVLNVNVDTPGSSAITALTGGMDLKGNLAVSQGTVLLSGQPVPHAGGLVEDDDWATALFSANQIAVNEGSTLQVGEYAQVQADIVAGDSSQVMLGYNTSTSDTDKIWRCYSVINTDTTTCSQPVRSATELAALTASTVSGNITLGDNTSLYLGKVNYEGAISSTTTSTMTMNSGAYWQLTGNSSVSYLKALPGSTISLLAAEGTTWSPAELTVDSLDATGLSISLAASPANEQGDRVTIVNTATGSSNTLDISVLTTSDESVQLLNDIVLLDAPAGTAHDYFTVPSVASGFSLYTPDYRVIEKDDRVQWVLAHNAEAEPESPAESEDASIAETSPEAETPAESEDASVAETSPEPESPAESEDAGVAEIPAEAETPADPTDGKPSGWFTIRDNKPLVRHTRLLLASRQYVFSEAISQLHGRASLLRNSPEKSGDWVSVEHGKGRFEGFKVNQQSLNLGWDTVQGQQMFGFNAGYTMGKTKGNGQVTHHLASAGADYSWSSPAGWFIDTAARYMHLSQDLTFDPLLGIHHGKANSHILSGSVKSGYQFAVDQHSLFISTYIGLTGSHLSGYRLESNTAQVGLSSSTPYFATAGLEVKKGGLWRSNSDVMVTAGIEYQYSPGKAGSSLTLSDSQSRREFAALSDNRYRFHVGTEGKIADKWSLEMKARSSVGGTFRTDYSGIAGVNYRF</sequence>
<proteinExistence type="predicted"/>
<evidence type="ECO:0000256" key="13">
    <source>
        <dbReference type="ARBA" id="ARBA00023026"/>
    </source>
</evidence>
<evidence type="ECO:0000256" key="3">
    <source>
        <dbReference type="ARBA" id="ARBA00004571"/>
    </source>
</evidence>
<feature type="compositionally biased region" description="Acidic residues" evidence="17">
    <location>
        <begin position="886"/>
        <end position="898"/>
    </location>
</feature>
<evidence type="ECO:0000313" key="21">
    <source>
        <dbReference type="Proteomes" id="UP000279457"/>
    </source>
</evidence>
<dbReference type="PROSITE" id="PS51691">
    <property type="entry name" value="PEPTIDASE_S6"/>
    <property type="match status" value="1"/>
</dbReference>
<dbReference type="GO" id="GO:0004252">
    <property type="term" value="F:serine-type endopeptidase activity"/>
    <property type="evidence" value="ECO:0007669"/>
    <property type="project" value="InterPro"/>
</dbReference>
<keyword evidence="16" id="KW-0998">Cell outer membrane</keyword>
<evidence type="ECO:0000256" key="5">
    <source>
        <dbReference type="ARBA" id="ARBA00022452"/>
    </source>
</evidence>
<dbReference type="InterPro" id="IPR050909">
    <property type="entry name" value="Bact_Autotransporter_VF"/>
</dbReference>
<dbReference type="GO" id="GO:0005576">
    <property type="term" value="C:extracellular region"/>
    <property type="evidence" value="ECO:0007669"/>
    <property type="project" value="UniProtKB-SubCell"/>
</dbReference>
<evidence type="ECO:0000256" key="15">
    <source>
        <dbReference type="ARBA" id="ARBA00023145"/>
    </source>
</evidence>
<reference evidence="20 21" key="1">
    <citation type="submission" date="2018-10" db="EMBL/GenBank/DDBJ databases">
        <title>Draft genome sequence for the type isolate of Erwinia psidii, agent causal of bacterial blight in guava (Psidium guajava) and wilt and die-back of Eucalyptus spp.</title>
        <authorList>
            <person name="Hermenegildo P.S."/>
            <person name="Santos S.A."/>
            <person name="Guimaraes L.M.S."/>
            <person name="Vidigal P.M.P."/>
            <person name="Pereira I.C."/>
            <person name="Badel J.L."/>
            <person name="Alfenas-Zerbini P."/>
            <person name="Ferreira M.A.S.V."/>
            <person name="Alfenas A.C."/>
        </authorList>
    </citation>
    <scope>NUCLEOTIDE SEQUENCE [LARGE SCALE GENOMIC DNA]</scope>
    <source>
        <strain evidence="20 21">IBSBF 435</strain>
    </source>
</reference>
<keyword evidence="10" id="KW-0574">Periplasm</keyword>
<dbReference type="GO" id="GO:0009986">
    <property type="term" value="C:cell surface"/>
    <property type="evidence" value="ECO:0007669"/>
    <property type="project" value="UniProtKB-SubCell"/>
</dbReference>
<dbReference type="PRINTS" id="PR00921">
    <property type="entry name" value="IGASERPTASE"/>
</dbReference>
<comment type="subcellular location">
    <subcellularLocation>
        <location evidence="3">Cell outer membrane</location>
        <topology evidence="3">Multi-pass membrane protein</topology>
    </subcellularLocation>
    <subcellularLocation>
        <location evidence="1">Cell surface</location>
    </subcellularLocation>
    <subcellularLocation>
        <location evidence="2">Periplasm</location>
    </subcellularLocation>
    <subcellularLocation>
        <location evidence="4">Secreted</location>
    </subcellularLocation>
</comment>
<dbReference type="SUPFAM" id="SSF51126">
    <property type="entry name" value="Pectin lyase-like"/>
    <property type="match status" value="1"/>
</dbReference>
<keyword evidence="7" id="KW-0645">Protease</keyword>
<dbReference type="InterPro" id="IPR005546">
    <property type="entry name" value="Autotransporte_beta"/>
</dbReference>
<evidence type="ECO:0000256" key="4">
    <source>
        <dbReference type="ARBA" id="ARBA00004613"/>
    </source>
</evidence>
<evidence type="ECO:0000313" key="20">
    <source>
        <dbReference type="EMBL" id="RQM37414.1"/>
    </source>
</evidence>
<evidence type="ECO:0000256" key="12">
    <source>
        <dbReference type="ARBA" id="ARBA00022825"/>
    </source>
</evidence>
<dbReference type="SUPFAM" id="SSF50494">
    <property type="entry name" value="Trypsin-like serine proteases"/>
    <property type="match status" value="1"/>
</dbReference>
<evidence type="ECO:0000259" key="19">
    <source>
        <dbReference type="PROSITE" id="PS51691"/>
    </source>
</evidence>
<dbReference type="Gene3D" id="2.40.10.120">
    <property type="match status" value="1"/>
</dbReference>
<dbReference type="InterPro" id="IPR011050">
    <property type="entry name" value="Pectin_lyase_fold/virulence"/>
</dbReference>
<keyword evidence="11" id="KW-0378">Hydrolase</keyword>
<dbReference type="PROSITE" id="PS51208">
    <property type="entry name" value="AUTOTRANSPORTER"/>
    <property type="match status" value="1"/>
</dbReference>
<keyword evidence="9" id="KW-0732">Signal</keyword>
<evidence type="ECO:0000256" key="16">
    <source>
        <dbReference type="ARBA" id="ARBA00023237"/>
    </source>
</evidence>
<dbReference type="InterPro" id="IPR036709">
    <property type="entry name" value="Autotransporte_beta_dom_sf"/>
</dbReference>
<keyword evidence="5" id="KW-1134">Transmembrane beta strand</keyword>
<evidence type="ECO:0000256" key="7">
    <source>
        <dbReference type="ARBA" id="ARBA00022670"/>
    </source>
</evidence>
<dbReference type="GO" id="GO:0009279">
    <property type="term" value="C:cell outer membrane"/>
    <property type="evidence" value="ECO:0007669"/>
    <property type="project" value="UniProtKB-SubCell"/>
</dbReference>
<dbReference type="InterPro" id="IPR030396">
    <property type="entry name" value="Peptidase_S6_dom"/>
</dbReference>
<dbReference type="NCBIfam" id="TIGR01414">
    <property type="entry name" value="autotrans_barl"/>
    <property type="match status" value="1"/>
</dbReference>
<feature type="region of interest" description="Disordered" evidence="17">
    <location>
        <begin position="884"/>
        <end position="959"/>
    </location>
</feature>
<evidence type="ECO:0000256" key="6">
    <source>
        <dbReference type="ARBA" id="ARBA00022525"/>
    </source>
</evidence>
<keyword evidence="21" id="KW-1185">Reference proteome</keyword>
<comment type="caution">
    <text evidence="20">The sequence shown here is derived from an EMBL/GenBank/DDBJ whole genome shotgun (WGS) entry which is preliminary data.</text>
</comment>
<dbReference type="GO" id="GO:0042597">
    <property type="term" value="C:periplasmic space"/>
    <property type="evidence" value="ECO:0007669"/>
    <property type="project" value="UniProtKB-SubCell"/>
</dbReference>
<protein>
    <submittedName>
        <fullName evidence="20">Autotransporter outer membrane beta-barrel domain-containing protein</fullName>
    </submittedName>
</protein>
<evidence type="ECO:0000256" key="9">
    <source>
        <dbReference type="ARBA" id="ARBA00022729"/>
    </source>
</evidence>
<keyword evidence="6" id="KW-0964">Secreted</keyword>
<dbReference type="InterPro" id="IPR009003">
    <property type="entry name" value="Peptidase_S1_PA"/>
</dbReference>
<dbReference type="InterPro" id="IPR000710">
    <property type="entry name" value="Peptidase_S6"/>
</dbReference>
<dbReference type="Gene3D" id="3.30.160.280">
    <property type="match status" value="1"/>
</dbReference>
<evidence type="ECO:0000256" key="2">
    <source>
        <dbReference type="ARBA" id="ARBA00004418"/>
    </source>
</evidence>
<evidence type="ECO:0000256" key="8">
    <source>
        <dbReference type="ARBA" id="ARBA00022692"/>
    </source>
</evidence>
<dbReference type="Proteomes" id="UP000279457">
    <property type="component" value="Unassembled WGS sequence"/>
</dbReference>
<organism evidence="20 21">
    <name type="scientific">Erwinia psidii</name>
    <dbReference type="NCBI Taxonomy" id="69224"/>
    <lineage>
        <taxon>Bacteria</taxon>
        <taxon>Pseudomonadati</taxon>
        <taxon>Pseudomonadota</taxon>
        <taxon>Gammaproteobacteria</taxon>
        <taxon>Enterobacterales</taxon>
        <taxon>Erwiniaceae</taxon>
        <taxon>Erwinia</taxon>
    </lineage>
</organism>
<keyword evidence="14" id="KW-0472">Membrane</keyword>
<dbReference type="PANTHER" id="PTHR12338:SF8">
    <property type="entry name" value="HEME_HEMOPEXIN-BINDING PROTEIN"/>
    <property type="match status" value="1"/>
</dbReference>
<dbReference type="SUPFAM" id="SSF103515">
    <property type="entry name" value="Autotransporter"/>
    <property type="match status" value="1"/>
</dbReference>
<dbReference type="InterPro" id="IPR057393">
    <property type="entry name" value="PIC_HAP1_IgA0_b-sol2"/>
</dbReference>
<gene>
    <name evidence="20" type="ORF">EB241_15780</name>
</gene>
<feature type="domain" description="Autotransporter" evidence="18">
    <location>
        <begin position="996"/>
        <end position="1256"/>
    </location>
</feature>
<evidence type="ECO:0000256" key="1">
    <source>
        <dbReference type="ARBA" id="ARBA00004241"/>
    </source>
</evidence>
<feature type="domain" description="Peptidase S6" evidence="19">
    <location>
        <begin position="1"/>
        <end position="244"/>
    </location>
</feature>
<dbReference type="InterPro" id="IPR006315">
    <property type="entry name" value="OM_autotransptr_brl_dom"/>
</dbReference>
<evidence type="ECO:0000256" key="14">
    <source>
        <dbReference type="ARBA" id="ARBA00023136"/>
    </source>
</evidence>
<dbReference type="Gene3D" id="2.40.128.130">
    <property type="entry name" value="Autotransporter beta-domain"/>
    <property type="match status" value="1"/>
</dbReference>
<dbReference type="SMART" id="SM00869">
    <property type="entry name" value="Autotransporter"/>
    <property type="match status" value="1"/>
</dbReference>
<evidence type="ECO:0000259" key="18">
    <source>
        <dbReference type="PROSITE" id="PS51208"/>
    </source>
</evidence>
<dbReference type="PANTHER" id="PTHR12338">
    <property type="entry name" value="AUTOTRANSPORTER"/>
    <property type="match status" value="1"/>
</dbReference>
<dbReference type="GO" id="GO:0006508">
    <property type="term" value="P:proteolysis"/>
    <property type="evidence" value="ECO:0007669"/>
    <property type="project" value="UniProtKB-KW"/>
</dbReference>
<dbReference type="Pfam" id="PF02395">
    <property type="entry name" value="Peptidase_S6"/>
    <property type="match status" value="1"/>
</dbReference>
<evidence type="ECO:0000256" key="11">
    <source>
        <dbReference type="ARBA" id="ARBA00022801"/>
    </source>
</evidence>
<dbReference type="AlphaFoldDB" id="A0A3N6RWH8"/>
<evidence type="ECO:0000256" key="10">
    <source>
        <dbReference type="ARBA" id="ARBA00022764"/>
    </source>
</evidence>
<dbReference type="EMBL" id="RHHM01000012">
    <property type="protein sequence ID" value="RQM37414.1"/>
    <property type="molecule type" value="Genomic_DNA"/>
</dbReference>